<dbReference type="EMBL" id="BPQH01000026">
    <property type="protein sequence ID" value="GJD53238.1"/>
    <property type="molecule type" value="Genomic_DNA"/>
</dbReference>
<evidence type="ECO:0000313" key="1">
    <source>
        <dbReference type="EMBL" id="GJD53238.1"/>
    </source>
</evidence>
<evidence type="ECO:0000313" key="2">
    <source>
        <dbReference type="Proteomes" id="UP001055167"/>
    </source>
</evidence>
<dbReference type="RefSeq" id="WP_128564768.1">
    <property type="nucleotide sequence ID" value="NZ_BPQH01000026.1"/>
</dbReference>
<reference evidence="1" key="2">
    <citation type="submission" date="2021-08" db="EMBL/GenBank/DDBJ databases">
        <authorList>
            <person name="Tani A."/>
            <person name="Ola A."/>
            <person name="Ogura Y."/>
            <person name="Katsura K."/>
            <person name="Hayashi T."/>
        </authorList>
    </citation>
    <scope>NUCLEOTIDE SEQUENCE</scope>
    <source>
        <strain evidence="1">KCTC 52305</strain>
    </source>
</reference>
<gene>
    <name evidence="1" type="ORF">OPKNFCMD_6010</name>
</gene>
<name>A0ABQ4R6G4_9HYPH</name>
<reference evidence="1" key="1">
    <citation type="journal article" date="2021" name="Front. Microbiol.">
        <title>Comprehensive Comparative Genomics and Phenotyping of Methylobacterium Species.</title>
        <authorList>
            <person name="Alessa O."/>
            <person name="Ogura Y."/>
            <person name="Fujitani Y."/>
            <person name="Takami H."/>
            <person name="Hayashi T."/>
            <person name="Sahin N."/>
            <person name="Tani A."/>
        </authorList>
    </citation>
    <scope>NUCLEOTIDE SEQUENCE</scope>
    <source>
        <strain evidence="1">KCTC 52305</strain>
    </source>
</reference>
<keyword evidence="2" id="KW-1185">Reference proteome</keyword>
<organism evidence="1 2">
    <name type="scientific">Methylobacterium crusticola</name>
    <dbReference type="NCBI Taxonomy" id="1697972"/>
    <lineage>
        <taxon>Bacteria</taxon>
        <taxon>Pseudomonadati</taxon>
        <taxon>Pseudomonadota</taxon>
        <taxon>Alphaproteobacteria</taxon>
        <taxon>Hyphomicrobiales</taxon>
        <taxon>Methylobacteriaceae</taxon>
        <taxon>Methylobacterium</taxon>
    </lineage>
</organism>
<protein>
    <submittedName>
        <fullName evidence="1">Uncharacterized protein</fullName>
    </submittedName>
</protein>
<accession>A0ABQ4R6G4</accession>
<proteinExistence type="predicted"/>
<dbReference type="Proteomes" id="UP001055167">
    <property type="component" value="Unassembled WGS sequence"/>
</dbReference>
<comment type="caution">
    <text evidence="1">The sequence shown here is derived from an EMBL/GenBank/DDBJ whole genome shotgun (WGS) entry which is preliminary data.</text>
</comment>
<sequence>MTWLGNRNALKYTGSMRGRGQLSVDGGARSLGPVSYEVETYVGRAAHRNSGQIEGDARALMHAFEAGSARIDRADQPPIDVVLSDPQGLPTAEISLV</sequence>